<protein>
    <recommendedName>
        <fullName evidence="3">Ribbon-helix-helix protein CopG domain-containing protein</fullName>
    </recommendedName>
</protein>
<organism evidence="1 2">
    <name type="scientific">Candidatus Beckwithbacteria bacterium RBG_13_35_6</name>
    <dbReference type="NCBI Taxonomy" id="1797456"/>
    <lineage>
        <taxon>Bacteria</taxon>
        <taxon>Candidatus Beckwithiibacteriota</taxon>
    </lineage>
</organism>
<dbReference type="Proteomes" id="UP000178758">
    <property type="component" value="Unassembled WGS sequence"/>
</dbReference>
<reference evidence="1 2" key="1">
    <citation type="journal article" date="2016" name="Nat. Commun.">
        <title>Thousands of microbial genomes shed light on interconnected biogeochemical processes in an aquifer system.</title>
        <authorList>
            <person name="Anantharaman K."/>
            <person name="Brown C.T."/>
            <person name="Hug L.A."/>
            <person name="Sharon I."/>
            <person name="Castelle C.J."/>
            <person name="Probst A.J."/>
            <person name="Thomas B.C."/>
            <person name="Singh A."/>
            <person name="Wilkins M.J."/>
            <person name="Karaoz U."/>
            <person name="Brodie E.L."/>
            <person name="Williams K.H."/>
            <person name="Hubbard S.S."/>
            <person name="Banfield J.F."/>
        </authorList>
    </citation>
    <scope>NUCLEOTIDE SEQUENCE [LARGE SCALE GENOMIC DNA]</scope>
</reference>
<dbReference type="EMBL" id="MEZJ01000020">
    <property type="protein sequence ID" value="OGD54123.1"/>
    <property type="molecule type" value="Genomic_DNA"/>
</dbReference>
<proteinExistence type="predicted"/>
<name>A0A1F5DG54_9BACT</name>
<evidence type="ECO:0000313" key="1">
    <source>
        <dbReference type="EMBL" id="OGD54123.1"/>
    </source>
</evidence>
<comment type="caution">
    <text evidence="1">The sequence shown here is derived from an EMBL/GenBank/DDBJ whole genome shotgun (WGS) entry which is preliminary data.</text>
</comment>
<evidence type="ECO:0008006" key="3">
    <source>
        <dbReference type="Google" id="ProtNLM"/>
    </source>
</evidence>
<gene>
    <name evidence="1" type="ORF">A3J78_02500</name>
</gene>
<sequence length="74" mass="8958">MKYVVVKIRFPKEEWLEYKEMAAKENKSLSAWIRDSLKKGIKRKAVFGVDKEFSDWTDKFIKKYRPMLKELAKK</sequence>
<evidence type="ECO:0000313" key="2">
    <source>
        <dbReference type="Proteomes" id="UP000178758"/>
    </source>
</evidence>
<dbReference type="AlphaFoldDB" id="A0A1F5DG54"/>
<accession>A0A1F5DG54</accession>